<feature type="compositionally biased region" description="Polar residues" evidence="1">
    <location>
        <begin position="977"/>
        <end position="994"/>
    </location>
</feature>
<evidence type="ECO:0000313" key="3">
    <source>
        <dbReference type="Proteomes" id="UP000001548"/>
    </source>
</evidence>
<evidence type="ECO:0000313" key="2">
    <source>
        <dbReference type="EMBL" id="KAE8302140.1"/>
    </source>
</evidence>
<gene>
    <name evidence="2" type="ORF">GL50803_0035332</name>
</gene>
<dbReference type="VEuPathDB" id="GiardiaDB:GL50803_35332"/>
<keyword evidence="3" id="KW-1185">Reference proteome</keyword>
<organism evidence="2 3">
    <name type="scientific">Giardia intestinalis (strain ATCC 50803 / WB clone C6)</name>
    <name type="common">Giardia lamblia</name>
    <dbReference type="NCBI Taxonomy" id="184922"/>
    <lineage>
        <taxon>Eukaryota</taxon>
        <taxon>Metamonada</taxon>
        <taxon>Diplomonadida</taxon>
        <taxon>Hexamitidae</taxon>
        <taxon>Giardiinae</taxon>
        <taxon>Giardia</taxon>
    </lineage>
</organism>
<dbReference type="GeneID" id="5701065"/>
<evidence type="ECO:0000256" key="1">
    <source>
        <dbReference type="SAM" id="MobiDB-lite"/>
    </source>
</evidence>
<feature type="compositionally biased region" description="Basic and acidic residues" evidence="1">
    <location>
        <begin position="950"/>
        <end position="966"/>
    </location>
</feature>
<feature type="region of interest" description="Disordered" evidence="1">
    <location>
        <begin position="891"/>
        <end position="1027"/>
    </location>
</feature>
<dbReference type="EMBL" id="AACB03000004">
    <property type="protein sequence ID" value="KAE8302140.1"/>
    <property type="molecule type" value="Genomic_DNA"/>
</dbReference>
<comment type="caution">
    <text evidence="2">The sequence shown here is derived from an EMBL/GenBank/DDBJ whole genome shotgun (WGS) entry which is preliminary data.</text>
</comment>
<dbReference type="OMA" id="VSTIRYS"/>
<sequence length="1577" mass="175383">MTFFDTSNGVFLPGEFVVIHYSNKELHLGRIIPIGNIPKEAITGQRSLDKLTYFVYILRTKESLAVPYFKIQHLSTPLLIQLSQNPATKDLLRDICAHIFDIVLVGSSYPPITALPLGMPHVLHASGVREFGTAGILINSTPAAIQTESFNFPVEEASENDSQSIIGTASVRKDVTIPMLASLESLKLKILTDAQTQDTPVFPPIIKGYERALMAMNAEYLPDNRSTDTPCDYSLPGGLGNRGLTALIDAPLQQLVGDHQYVPVSMAASRLFRRMDLFWATNYLCYDHISVGDAAIYHYMSEAQGRESTIASVLVLVRRIWAIDGRIFPSVFLDGELLVRSEQLTTSLSVFLTGILLTLPISDPTVCKGVQRVPLTFVINAHLQDDKVANLHIPLQGGLEDLLYPEVCCTETCIRTCHVVGRVSLAEIPQSAHLFQCSLTCSLIPNQNISLRDHSVTFQDVKLQDLEEEQDESKEEAVIDGQLYSSKSTISSTSSSVADAHTDGNLEPQLKRRSFHEASGLYLQALDLEQPSISYECSYHVTFSTANMIRPVLCSICQQELGASDLFIGELSDVYTLDAQRFLGDKASDHNMPIFPTIEIALLLNAKGKMYLCPQCFSPYCKACKMEMLNSPYDQILYQTNLWISSAHQKQAGFENLNTPCWKCDLSTYASAGISADFGNPMVQFYLHKLIDFMNYKASEVFLDSKRLASSYSDYFKKVLTDLSVPTDQDHTIQLAARQFLHELDALRSSWHFASNLIEWRYSPQCTDSTRDSDIIESNLKKQTRSFTSLLDLVSTIRYSYPDEQCPSVSEKCVLISMDLHFSVPSPLDYRSFFANLPTAGLYENSNRLLLPIFPRIWSSSNRGANLLFYGAPFYSRVYLEYYQGKDLEDIKNPLQDTPQTSLSKRKPRGKPAGSTTLAAASSGIQNTSGTSRRRGLASLGGSLSQDTSIKLEESPNTTQREETNRKPQARRAKASTRGSRQVADSNALFQSDVNGVPLVSQGKGGAHQVSSTNSNSLSGSVGPAPGSLQILPGGGLSAFGSGAVHRHAAHTTFPDTVSAVFPTSYIDNYLMPNLTHEALSSWIGQSIRPFCIPEHAKVMYTNGIAASGISSSGDILTGAEPGVVHQKAEKDIDSAKLTSQESVNIYESSIVHRQSNLPFSLPSSMHITRLKNEINENCLFYTGFDRALRFLIEEYSESNSNAWMDSDLKNLLEASSRSEIPISRNMPILQKLKAMLSSRTDETPDAATILKHLMNDILPEFLETRYQLETHYDYGHTSESIRILQTLNSLVNVSSFASISSCEDGRLFSEIKQERDEQARDERDEAKEVLSLIDKERAKKLTTQQTMLAVDELTSSPPRYNLKPPPEYATLPPKSDYLMIDDEIAALSGKSVTKKTAQQSEILDSLVQKISCLDFLLRSAQQRDNMPTETANSRPSASIISMEENANQTFPRSATMRHLILEKREAELRSYLETLGTAEARTRKSMEELLTSIDAVRRGMIELRRKQAMLVDELIDFVKEKYRLDHTIAEVVGVVGDIAVALSTIRIPVTDRQLPSDVQCLKQLKQYLFEHLCKLL</sequence>
<dbReference type="HOGENOM" id="CLU_245271_0_0_1"/>
<name>A8BAQ2_GIAIC</name>
<feature type="compositionally biased region" description="Low complexity" evidence="1">
    <location>
        <begin position="1010"/>
        <end position="1023"/>
    </location>
</feature>
<dbReference type="RefSeq" id="XP_001708126.1">
    <property type="nucleotide sequence ID" value="XM_001708074.1"/>
</dbReference>
<proteinExistence type="predicted"/>
<dbReference type="Proteomes" id="UP000001548">
    <property type="component" value="Unassembled WGS sequence"/>
</dbReference>
<reference evidence="2 3" key="1">
    <citation type="journal article" date="2007" name="Science">
        <title>Genomic minimalism in the early diverging intestinal parasite Giardia lamblia.</title>
        <authorList>
            <person name="Morrison H.G."/>
            <person name="McArthur A.G."/>
            <person name="Gillin F.D."/>
            <person name="Aley S.B."/>
            <person name="Adam R.D."/>
            <person name="Olsen G.J."/>
            <person name="Best A.A."/>
            <person name="Cande W.Z."/>
            <person name="Chen F."/>
            <person name="Cipriano M.J."/>
            <person name="Davids B.J."/>
            <person name="Dawson S.C."/>
            <person name="Elmendorf H.G."/>
            <person name="Hehl A.B."/>
            <person name="Holder M.E."/>
            <person name="Huse S.M."/>
            <person name="Kim U.U."/>
            <person name="Lasek-Nesselquist E."/>
            <person name="Manning G."/>
            <person name="Nigam A."/>
            <person name="Nixon J.E."/>
            <person name="Palm D."/>
            <person name="Passamaneck N.E."/>
            <person name="Prabhu A."/>
            <person name="Reich C.I."/>
            <person name="Reiner D.S."/>
            <person name="Samuelson J."/>
            <person name="Svard S.G."/>
            <person name="Sogin M.L."/>
        </authorList>
    </citation>
    <scope>NUCLEOTIDE SEQUENCE [LARGE SCALE GENOMIC DNA]</scope>
    <source>
        <strain evidence="2 3">WB C6</strain>
    </source>
</reference>
<dbReference type="STRING" id="184922.A8BAQ2"/>
<feature type="compositionally biased region" description="Low complexity" evidence="1">
    <location>
        <begin position="913"/>
        <end position="924"/>
    </location>
</feature>
<dbReference type="KEGG" id="gla:GL50803_0035332"/>
<accession>A8BAQ2</accession>
<protein>
    <submittedName>
        <fullName evidence="2">Uncharacterized protein</fullName>
    </submittedName>
</protein>